<keyword evidence="2" id="KW-1185">Reference proteome</keyword>
<reference evidence="1" key="1">
    <citation type="submission" date="2021-06" db="EMBL/GenBank/DDBJ databases">
        <title>Comparative genomics, transcriptomics and evolutionary studies reveal genomic signatures of adaptation to plant cell wall in hemibiotrophic fungi.</title>
        <authorList>
            <consortium name="DOE Joint Genome Institute"/>
            <person name="Baroncelli R."/>
            <person name="Diaz J.F."/>
            <person name="Benocci T."/>
            <person name="Peng M."/>
            <person name="Battaglia E."/>
            <person name="Haridas S."/>
            <person name="Andreopoulos W."/>
            <person name="Labutti K."/>
            <person name="Pangilinan J."/>
            <person name="Floch G.L."/>
            <person name="Makela M.R."/>
            <person name="Henrissat B."/>
            <person name="Grigoriev I.V."/>
            <person name="Crouch J.A."/>
            <person name="De Vries R.P."/>
            <person name="Sukno S.A."/>
            <person name="Thon M.R."/>
        </authorList>
    </citation>
    <scope>NUCLEOTIDE SEQUENCE</scope>
    <source>
        <strain evidence="1">CBS 125086</strain>
    </source>
</reference>
<dbReference type="RefSeq" id="XP_060412352.1">
    <property type="nucleotide sequence ID" value="XM_060558209.1"/>
</dbReference>
<dbReference type="AlphaFoldDB" id="A0AAD8PVC1"/>
<proteinExistence type="predicted"/>
<organism evidence="1 2">
    <name type="scientific">Colletotrichum navitas</name>
    <dbReference type="NCBI Taxonomy" id="681940"/>
    <lineage>
        <taxon>Eukaryota</taxon>
        <taxon>Fungi</taxon>
        <taxon>Dikarya</taxon>
        <taxon>Ascomycota</taxon>
        <taxon>Pezizomycotina</taxon>
        <taxon>Sordariomycetes</taxon>
        <taxon>Hypocreomycetidae</taxon>
        <taxon>Glomerellales</taxon>
        <taxon>Glomerellaceae</taxon>
        <taxon>Colletotrichum</taxon>
        <taxon>Colletotrichum graminicola species complex</taxon>
    </lineage>
</organism>
<dbReference type="GeneID" id="85442449"/>
<dbReference type="Proteomes" id="UP001230504">
    <property type="component" value="Unassembled WGS sequence"/>
</dbReference>
<sequence>SSPRHAVVFHRARSTMSPSKAYICQEVQDIPGVLRGFGLLAKGPGKGPCDTRHTLTGAIPFQMASRGPDAMLSPRFWQRCSVAAKTLQRALKRSESLMGGGKTHICFSGCRCKLLRAQRKESSNNGMVFGDRQSLRGAPYDQTTTYLIAGV</sequence>
<feature type="non-terminal residue" evidence="1">
    <location>
        <position position="151"/>
    </location>
</feature>
<protein>
    <submittedName>
        <fullName evidence="1">Uncharacterized protein</fullName>
    </submittedName>
</protein>
<comment type="caution">
    <text evidence="1">The sequence shown here is derived from an EMBL/GenBank/DDBJ whole genome shotgun (WGS) entry which is preliminary data.</text>
</comment>
<evidence type="ECO:0000313" key="2">
    <source>
        <dbReference type="Proteomes" id="UP001230504"/>
    </source>
</evidence>
<evidence type="ECO:0000313" key="1">
    <source>
        <dbReference type="EMBL" id="KAK1585326.1"/>
    </source>
</evidence>
<dbReference type="EMBL" id="JAHLJV010000045">
    <property type="protein sequence ID" value="KAK1585326.1"/>
    <property type="molecule type" value="Genomic_DNA"/>
</dbReference>
<name>A0AAD8PVC1_9PEZI</name>
<gene>
    <name evidence="1" type="ORF">LY79DRAFT_558807</name>
</gene>
<accession>A0AAD8PVC1</accession>